<dbReference type="EMBL" id="HE577327">
    <property type="protein sequence ID" value="CCC98050.1"/>
    <property type="molecule type" value="Genomic_DNA"/>
</dbReference>
<evidence type="ECO:0008006" key="4">
    <source>
        <dbReference type="Google" id="ProtNLM"/>
    </source>
</evidence>
<dbReference type="PANTHER" id="PTHR36505">
    <property type="entry name" value="BLR1072 PROTEIN"/>
    <property type="match status" value="1"/>
</dbReference>
<accession>A0A9P1JQZ1</accession>
<dbReference type="AlphaFoldDB" id="A0A9P1JQZ1"/>
<feature type="chain" id="PRO_5040377010" description="PRC-barrel domain-containing protein" evidence="1">
    <location>
        <begin position="31"/>
        <end position="254"/>
    </location>
</feature>
<feature type="signal peptide" evidence="1">
    <location>
        <begin position="1"/>
        <end position="30"/>
    </location>
</feature>
<proteinExistence type="predicted"/>
<sequence length="254" mass="26662">MRYSGTSAGILAAFAIATSLTLGVPQPVQAQPSQAQPSQSAETVRTAEASYPRLYQGWRAGVIVGTDVEGLLGEELGQVVDLVVGPDGRLESAVIEASGMLDVGEARFTVPWHQLMPGSVDGVLAYPVTGPDTLDMIRRQQQAASRPGDWRVSALIGQPANTAGGAMEAGFFGTVEDLVFDRNGALKALVVTPEPEGEGPYAVAWKAAALEPGLTSVTLQATPDQVKALGSFDAARMKEFNTARLNQGAQARRE</sequence>
<dbReference type="KEGG" id="abs:AZOBR_110024"/>
<organism evidence="2 3">
    <name type="scientific">Azospirillum baldaniorum</name>
    <dbReference type="NCBI Taxonomy" id="1064539"/>
    <lineage>
        <taxon>Bacteria</taxon>
        <taxon>Pseudomonadati</taxon>
        <taxon>Pseudomonadota</taxon>
        <taxon>Alphaproteobacteria</taxon>
        <taxon>Rhodospirillales</taxon>
        <taxon>Azospirillaceae</taxon>
        <taxon>Azospirillum</taxon>
    </lineage>
</organism>
<name>A0A9P1JQZ1_9PROT</name>
<evidence type="ECO:0000256" key="1">
    <source>
        <dbReference type="SAM" id="SignalP"/>
    </source>
</evidence>
<gene>
    <name evidence="2" type="ORF">AZOBR_110024</name>
</gene>
<protein>
    <recommendedName>
        <fullName evidence="4">PRC-barrel domain-containing protein</fullName>
    </recommendedName>
</protein>
<dbReference type="InterPro" id="IPR011033">
    <property type="entry name" value="PRC_barrel-like_sf"/>
</dbReference>
<dbReference type="RefSeq" id="WP_014240301.1">
    <property type="nucleotide sequence ID" value="NC_016617.1"/>
</dbReference>
<keyword evidence="3" id="KW-1185">Reference proteome</keyword>
<reference evidence="2 3" key="1">
    <citation type="journal article" date="2011" name="PLoS Genet.">
        <title>Azospirillum genomes reveal transition of bacteria from aquatic to terrestrial environments.</title>
        <authorList>
            <person name="Wisniewski-Dye F."/>
            <person name="Borziak K."/>
            <person name="Khalsa-Moyers G."/>
            <person name="Alexandre G."/>
            <person name="Sukharnikov L.O."/>
            <person name="Wuichet K."/>
            <person name="Hurst G.B."/>
            <person name="McDonald W.H."/>
            <person name="Robertson J.S."/>
            <person name="Barbe V."/>
            <person name="Calteau A."/>
            <person name="Rouy Z."/>
            <person name="Mangenot S."/>
            <person name="Prigent-Combaret C."/>
            <person name="Normand P."/>
            <person name="Boyer M."/>
            <person name="Siguier P."/>
            <person name="Dessaux Y."/>
            <person name="Elmerich C."/>
            <person name="Condemine G."/>
            <person name="Krishnen G."/>
            <person name="Kennedy I."/>
            <person name="Paterson A.H."/>
            <person name="Gonzalez V."/>
            <person name="Mavingui P."/>
            <person name="Zhulin I.B."/>
        </authorList>
    </citation>
    <scope>NUCLEOTIDE SEQUENCE [LARGE SCALE GENOMIC DNA]</scope>
    <source>
        <strain evidence="2 3">Sp245</strain>
    </source>
</reference>
<keyword evidence="1" id="KW-0732">Signal</keyword>
<evidence type="ECO:0000313" key="2">
    <source>
        <dbReference type="EMBL" id="CCC98050.1"/>
    </source>
</evidence>
<dbReference type="Proteomes" id="UP000007319">
    <property type="component" value="Chromosome"/>
</dbReference>
<dbReference type="SUPFAM" id="SSF50346">
    <property type="entry name" value="PRC-barrel domain"/>
    <property type="match status" value="2"/>
</dbReference>
<dbReference type="Gene3D" id="2.30.30.240">
    <property type="entry name" value="PRC-barrel domain"/>
    <property type="match status" value="2"/>
</dbReference>
<dbReference type="PANTHER" id="PTHR36505:SF1">
    <property type="entry name" value="BLR1072 PROTEIN"/>
    <property type="match status" value="1"/>
</dbReference>
<evidence type="ECO:0000313" key="3">
    <source>
        <dbReference type="Proteomes" id="UP000007319"/>
    </source>
</evidence>